<feature type="compositionally biased region" description="Low complexity" evidence="1">
    <location>
        <begin position="93"/>
        <end position="127"/>
    </location>
</feature>
<dbReference type="Pfam" id="PF12110">
    <property type="entry name" value="Nup96"/>
    <property type="match status" value="1"/>
</dbReference>
<dbReference type="Gene3D" id="1.25.40.690">
    <property type="match status" value="1"/>
</dbReference>
<feature type="region of interest" description="Disordered" evidence="1">
    <location>
        <begin position="1"/>
        <end position="248"/>
    </location>
</feature>
<dbReference type="STRING" id="5288.A0A5C5FRK4"/>
<protein>
    <submittedName>
        <fullName evidence="3">Nucleoporin nup189</fullName>
    </submittedName>
</protein>
<evidence type="ECO:0000313" key="4">
    <source>
        <dbReference type="Proteomes" id="UP000311382"/>
    </source>
</evidence>
<proteinExistence type="predicted"/>
<dbReference type="InterPro" id="IPR021967">
    <property type="entry name" value="Nup98_C"/>
</dbReference>
<feature type="compositionally biased region" description="Polar residues" evidence="1">
    <location>
        <begin position="142"/>
        <end position="151"/>
    </location>
</feature>
<feature type="region of interest" description="Disordered" evidence="1">
    <location>
        <begin position="635"/>
        <end position="658"/>
    </location>
</feature>
<feature type="compositionally biased region" description="Basic and acidic residues" evidence="1">
    <location>
        <begin position="192"/>
        <end position="203"/>
    </location>
</feature>
<dbReference type="AlphaFoldDB" id="A0A5C5FRK4"/>
<dbReference type="EMBL" id="SOZI01000100">
    <property type="protein sequence ID" value="TNY19305.1"/>
    <property type="molecule type" value="Genomic_DNA"/>
</dbReference>
<organism evidence="3 4">
    <name type="scientific">Rhodotorula diobovata</name>
    <dbReference type="NCBI Taxonomy" id="5288"/>
    <lineage>
        <taxon>Eukaryota</taxon>
        <taxon>Fungi</taxon>
        <taxon>Dikarya</taxon>
        <taxon>Basidiomycota</taxon>
        <taxon>Pucciniomycotina</taxon>
        <taxon>Microbotryomycetes</taxon>
        <taxon>Sporidiobolales</taxon>
        <taxon>Sporidiobolaceae</taxon>
        <taxon>Rhodotorula</taxon>
    </lineage>
</organism>
<dbReference type="OrthoDB" id="3797628at2759"/>
<keyword evidence="4" id="KW-1185">Reference proteome</keyword>
<evidence type="ECO:0000259" key="2">
    <source>
        <dbReference type="Pfam" id="PF12110"/>
    </source>
</evidence>
<accession>A0A5C5FRK4</accession>
<feature type="compositionally biased region" description="Basic and acidic residues" evidence="1">
    <location>
        <begin position="68"/>
        <end position="89"/>
    </location>
</feature>
<feature type="compositionally biased region" description="Acidic residues" evidence="1">
    <location>
        <begin position="57"/>
        <end position="67"/>
    </location>
</feature>
<evidence type="ECO:0000313" key="3">
    <source>
        <dbReference type="EMBL" id="TNY19305.1"/>
    </source>
</evidence>
<gene>
    <name evidence="3" type="ORF">DMC30DRAFT_11948</name>
</gene>
<feature type="domain" description="Nuclear pore complex protein NUP96 C-terminal" evidence="2">
    <location>
        <begin position="461"/>
        <end position="815"/>
    </location>
</feature>
<name>A0A5C5FRK4_9BASI</name>
<sequence length="1017" mass="108317">MARFGLDSDSDSGSDHDQSHSQSHSQSRSPSPSSSRSRSPSVSHDDDDDAPPRESLYDDDDDDDDDSMASRDDDDHSLASFDTPDRDSRATQSPSARSHSTSRSLSSRLRRAPNSGDDADLSLNSATPSPPPPSSARRLTLQHQPAWSTKRSGFLRNGGAVEPKRAAVMQASLFRQDDDDDDIDLDPQGHTQQHERDSKRRAFESPAPATAPAPAAAAPLPAIDPAPFRPHRTYTRPPLAASATNAREGSLVDSGLALGRSFRVGWGPRGEIVSLGGVYPKARADVGPSDSLKVEKLRLLANDDPEPALRLLKLQLAHTDIFPPSAAPDSDGEPAVLAPLAVPSPALRFSHYADLFSAASSRDDDGSPLDSDEAQLFKLASVLFDEVPDLALSDADADADTDGAAPLTPHQRAYITSLRRRAAVSAWFEDAARPSVEAALRSLPPSSSSSSSSSSASGAARVFALLAGHQVPRACDAALADGNLRLATLVAQAGSAHAPPDPQLQADLALQLAKWREYGVDAGAGSESGQGQGPLLDPAYRRVLELLSGNVGVSEGRRAATGAAEDDVPETHVLDGLSWVQALAAGLWYAPDPEPRAEAPADGDAALRDAVEAYERAFAADRRVAPPVPAYAALSQTQAQAQEGSSSSWAPLPSETRDPPRAGTFHLLKLFSSPVHALESALAPRNFGPSPVDYRLPWHLYVLLSRVLRRRDWEDREVLEGETGGMGEGQDGGDREGNSVTADRVTEAYAAQLEALGEWDWAAFVLLHVELEDRRVKAIKNLLARHVDELADSPRATFLTTTLQIPSVWLASARADAALASPTSRFLAYTLLLSAQRASEAHAIAWAELAPEALLRNDRSLVRRLLAPFHDDASESESESAHADPSTAGRVAGWADAGGVFVAYLDALDEAQRALPAGEGLGRDHARRVAGVLARTQRLAQRARDEPRTRGLTQLRLALEDMVGRLVVLAKAAAGTGAPAALERAQPSLLPESERAVWIQGANKAFWEASLARAVSA</sequence>
<feature type="region of interest" description="Disordered" evidence="1">
    <location>
        <begin position="720"/>
        <end position="739"/>
    </location>
</feature>
<feature type="compositionally biased region" description="Low complexity" evidence="1">
    <location>
        <begin position="20"/>
        <end position="42"/>
    </location>
</feature>
<reference evidence="3 4" key="1">
    <citation type="submission" date="2019-03" db="EMBL/GenBank/DDBJ databases">
        <title>Rhodosporidium diobovatum UCD-FST 08-225 genome sequencing, assembly, and annotation.</title>
        <authorList>
            <person name="Fakankun I.U."/>
            <person name="Fristensky B."/>
            <person name="Levin D.B."/>
        </authorList>
    </citation>
    <scope>NUCLEOTIDE SEQUENCE [LARGE SCALE GENOMIC DNA]</scope>
    <source>
        <strain evidence="3 4">UCD-FST 08-225</strain>
    </source>
</reference>
<comment type="caution">
    <text evidence="3">The sequence shown here is derived from an EMBL/GenBank/DDBJ whole genome shotgun (WGS) entry which is preliminary data.</text>
</comment>
<dbReference type="Proteomes" id="UP000311382">
    <property type="component" value="Unassembled WGS sequence"/>
</dbReference>
<evidence type="ECO:0000256" key="1">
    <source>
        <dbReference type="SAM" id="MobiDB-lite"/>
    </source>
</evidence>
<feature type="compositionally biased region" description="Polar residues" evidence="1">
    <location>
        <begin position="635"/>
        <end position="649"/>
    </location>
</feature>
<feature type="compositionally biased region" description="Low complexity" evidence="1">
    <location>
        <begin position="206"/>
        <end position="221"/>
    </location>
</feature>